<accession>A3LSX3</accession>
<keyword evidence="8" id="KW-1185">Reference proteome</keyword>
<dbReference type="EMBL" id="CP000498">
    <property type="protein sequence ID" value="ABN66308.2"/>
    <property type="molecule type" value="Genomic_DNA"/>
</dbReference>
<keyword evidence="7" id="KW-0436">Ligase</keyword>
<feature type="active site" description="Glycyl thioester intermediate" evidence="5">
    <location>
        <position position="945"/>
    </location>
</feature>
<gene>
    <name evidence="7" type="primary">HUL5</name>
    <name evidence="7" type="ORF">PICST_83187</name>
</gene>
<dbReference type="CDD" id="cd00078">
    <property type="entry name" value="HECTc"/>
    <property type="match status" value="1"/>
</dbReference>
<comment type="catalytic activity">
    <reaction evidence="1">
        <text>S-ubiquitinyl-[E2 ubiquitin-conjugating enzyme]-L-cysteine + [acceptor protein]-L-lysine = [E2 ubiquitin-conjugating enzyme]-L-cysteine + N(6)-ubiquitinyl-[acceptor protein]-L-lysine.</text>
        <dbReference type="EC" id="2.3.2.26"/>
    </reaction>
</comment>
<evidence type="ECO:0000256" key="3">
    <source>
        <dbReference type="ARBA" id="ARBA00022679"/>
    </source>
</evidence>
<dbReference type="InterPro" id="IPR035983">
    <property type="entry name" value="Hect_E3_ubiquitin_ligase"/>
</dbReference>
<dbReference type="GO" id="GO:0061630">
    <property type="term" value="F:ubiquitin protein ligase activity"/>
    <property type="evidence" value="ECO:0007669"/>
    <property type="project" value="UniProtKB-EC"/>
</dbReference>
<dbReference type="InterPro" id="IPR000569">
    <property type="entry name" value="HECT_dom"/>
</dbReference>
<dbReference type="GeneID" id="4838637"/>
<name>A3LSX3_PICST</name>
<evidence type="ECO:0000259" key="6">
    <source>
        <dbReference type="PROSITE" id="PS50237"/>
    </source>
</evidence>
<dbReference type="STRING" id="322104.A3LSX3"/>
<dbReference type="PANTHER" id="PTHR45700:SF2">
    <property type="entry name" value="UBIQUITIN-PROTEIN LIGASE E3C"/>
    <property type="match status" value="1"/>
</dbReference>
<evidence type="ECO:0000256" key="1">
    <source>
        <dbReference type="ARBA" id="ARBA00000885"/>
    </source>
</evidence>
<dbReference type="Gene3D" id="3.30.2160.10">
    <property type="entry name" value="Hect, E3 ligase catalytic domain"/>
    <property type="match status" value="1"/>
</dbReference>
<reference evidence="7 8" key="1">
    <citation type="journal article" date="2007" name="Nat. Biotechnol.">
        <title>Genome sequence of the lignocellulose-bioconverting and xylose-fermenting yeast Pichia stipitis.</title>
        <authorList>
            <person name="Jeffries T.W."/>
            <person name="Grigoriev I.V."/>
            <person name="Grimwood J."/>
            <person name="Laplaza J.M."/>
            <person name="Aerts A."/>
            <person name="Salamov A."/>
            <person name="Schmutz J."/>
            <person name="Lindquist E."/>
            <person name="Dehal P."/>
            <person name="Shapiro H."/>
            <person name="Jin Y.S."/>
            <person name="Passoth V."/>
            <person name="Richardson P.M."/>
        </authorList>
    </citation>
    <scope>NUCLEOTIDE SEQUENCE [LARGE SCALE GENOMIC DNA]</scope>
    <source>
        <strain evidence="8">ATCC 58785 / CBS 6054 / NBRC 10063 / NRRL Y-11545</strain>
    </source>
</reference>
<dbReference type="FunFam" id="3.30.2410.10:FF:000011">
    <property type="entry name" value="Putative Ubiquitin-protein ligase E3C"/>
    <property type="match status" value="1"/>
</dbReference>
<dbReference type="AlphaFoldDB" id="A3LSX3"/>
<dbReference type="SMART" id="SM00119">
    <property type="entry name" value="HECTc"/>
    <property type="match status" value="1"/>
</dbReference>
<proteinExistence type="predicted"/>
<sequence length="977" mass="113381">MLNFTGQTHKRVVNLGNRGRNGSGSGSKNYLEQTRIQRLQREEQRQKEKSGLLLQSYIRRHLDLSESGEKLKSEWLQNRGNFVDEEQWNLWILQFNFLAKWTLPQQPIAELSFQLKVLFEDLQLSKFDLSQRQFNLDQSQKLSVDEQIIQIICFILDKFGSKYVVELPDIINYLSSFVLNTNVSQNLQAQIIELVFKFSTNSLSIWKLLTSPGLFKDIGDTKRYLERIRTSDFASEAFGAANNFDGNSLVSVLVNFLTIHTENEPFINEDLFFIASVFERISFSIHRIDEDVDEDDFEDFQSRSTEDVLVVSQNCIDTISLLYSTTFIRQIFDHFTAREDDNKLSWAALQIISTLIFFYPAAKSKLCMLITIIPNSYRRFFAQLESHEIYQKLISQTVETGKDFLIKPQIEELYTNMDAHSIGFFWKTLYTFQELYSYWLIVSNDLESFQEDKLNLKDVSQFLIFSRSLCLTLIFCNDKPDYFHQYEKLKDISISLLNQLYMKNLRLRFLPDDFWKLKVLKFNIDSLLQIIAEEEEKRIEEMDIDEDDSFQSKNMSSASAETLAKLEMLKKVPFFIEFKDRVRVFQSLIELDRQRNLSVGPFFDSKLGANIRREFLLEDAYNSFHKAGSNFKNRIQVSFFNEYGPEAGIDGGGITKEFLTSVVREGFDPSNELELFKETISDNQIYPNDDIHKSITVGDDPQLQQKKLSYLKFLGSIVGKCLYENVLIDVSFAPFFLNKWCNDNMKNSINDLNYLDHELFMGLMKLVKMPEQELDSLDLNFTVNETLKGKNYVFDLLPPNGENTKLNSSNKLSYIHQISNFKLNQSLHIQTKYFIEGLFGLISSSWLSMFDSFELQMLISGGQNDINILDWKNNVEYGGYLDSDITVRYFWEVVAEMTPDERFALIKFVTSVSRAPLLGFGSLNPKFGIRNSGSDTSRLPTASTCVNLLKLPDYRNKELIRSKLLYAIEAEAGFDLS</sequence>
<dbReference type="Proteomes" id="UP000002258">
    <property type="component" value="Chromosome 4"/>
</dbReference>
<dbReference type="OMA" id="DCFELQM"/>
<dbReference type="GO" id="GO:0000209">
    <property type="term" value="P:protein polyubiquitination"/>
    <property type="evidence" value="ECO:0007669"/>
    <property type="project" value="InterPro"/>
</dbReference>
<evidence type="ECO:0000256" key="4">
    <source>
        <dbReference type="ARBA" id="ARBA00022786"/>
    </source>
</evidence>
<organism evidence="7 8">
    <name type="scientific">Scheffersomyces stipitis (strain ATCC 58785 / CBS 6054 / NBRC 10063 / NRRL Y-11545)</name>
    <name type="common">Yeast</name>
    <name type="synonym">Pichia stipitis</name>
    <dbReference type="NCBI Taxonomy" id="322104"/>
    <lineage>
        <taxon>Eukaryota</taxon>
        <taxon>Fungi</taxon>
        <taxon>Dikarya</taxon>
        <taxon>Ascomycota</taxon>
        <taxon>Saccharomycotina</taxon>
        <taxon>Pichiomycetes</taxon>
        <taxon>Debaryomycetaceae</taxon>
        <taxon>Scheffersomyces</taxon>
    </lineage>
</organism>
<dbReference type="PROSITE" id="PS50237">
    <property type="entry name" value="HECT"/>
    <property type="match status" value="1"/>
</dbReference>
<dbReference type="GO" id="GO:0006511">
    <property type="term" value="P:ubiquitin-dependent protein catabolic process"/>
    <property type="evidence" value="ECO:0007669"/>
    <property type="project" value="TreeGrafter"/>
</dbReference>
<evidence type="ECO:0000256" key="2">
    <source>
        <dbReference type="ARBA" id="ARBA00012485"/>
    </source>
</evidence>
<dbReference type="KEGG" id="pic:PICST_83187"/>
<protein>
    <recommendedName>
        <fullName evidence="2">HECT-type E3 ubiquitin transferase</fullName>
        <ecNumber evidence="2">2.3.2.26</ecNumber>
    </recommendedName>
</protein>
<dbReference type="Gene3D" id="3.90.1750.10">
    <property type="entry name" value="Hect, E3 ligase catalytic domains"/>
    <property type="match status" value="1"/>
</dbReference>
<dbReference type="OrthoDB" id="8068875at2759"/>
<dbReference type="SUPFAM" id="SSF56204">
    <property type="entry name" value="Hect, E3 ligase catalytic domain"/>
    <property type="match status" value="1"/>
</dbReference>
<evidence type="ECO:0000256" key="5">
    <source>
        <dbReference type="PROSITE-ProRule" id="PRU00104"/>
    </source>
</evidence>
<feature type="domain" description="HECT" evidence="6">
    <location>
        <begin position="627"/>
        <end position="977"/>
    </location>
</feature>
<keyword evidence="4 5" id="KW-0833">Ubl conjugation pathway</keyword>
<dbReference type="InterPro" id="IPR044611">
    <property type="entry name" value="E3A/B/C-like"/>
</dbReference>
<dbReference type="HOGENOM" id="CLU_002173_2_3_1"/>
<evidence type="ECO:0000313" key="7">
    <source>
        <dbReference type="EMBL" id="ABN66308.2"/>
    </source>
</evidence>
<keyword evidence="3" id="KW-0808">Transferase</keyword>
<dbReference type="RefSeq" id="XP_001384337.2">
    <property type="nucleotide sequence ID" value="XM_001384300.1"/>
</dbReference>
<dbReference type="EC" id="2.3.2.26" evidence="2"/>
<dbReference type="Gene3D" id="3.30.2410.10">
    <property type="entry name" value="Hect, E3 ligase catalytic domain"/>
    <property type="match status" value="1"/>
</dbReference>
<dbReference type="Pfam" id="PF00632">
    <property type="entry name" value="HECT"/>
    <property type="match status" value="1"/>
</dbReference>
<dbReference type="eggNOG" id="KOG0942">
    <property type="taxonomic scope" value="Eukaryota"/>
</dbReference>
<dbReference type="FunCoup" id="A3LSX3">
    <property type="interactions" value="426"/>
</dbReference>
<dbReference type="InParanoid" id="A3LSX3"/>
<dbReference type="GO" id="GO:0016874">
    <property type="term" value="F:ligase activity"/>
    <property type="evidence" value="ECO:0007669"/>
    <property type="project" value="UniProtKB-KW"/>
</dbReference>
<evidence type="ECO:0000313" key="8">
    <source>
        <dbReference type="Proteomes" id="UP000002258"/>
    </source>
</evidence>
<dbReference type="PANTHER" id="PTHR45700">
    <property type="entry name" value="UBIQUITIN-PROTEIN LIGASE E3C"/>
    <property type="match status" value="1"/>
</dbReference>